<dbReference type="Gene3D" id="4.10.860.20">
    <property type="entry name" value="Rabenosyn, Rab binding domain"/>
    <property type="match status" value="1"/>
</dbReference>
<dbReference type="RefSeq" id="WP_241447190.1">
    <property type="nucleotide sequence ID" value="NZ_JAKZHW010000001.1"/>
</dbReference>
<keyword evidence="4 7" id="KW-0223">Dioxygenase</keyword>
<gene>
    <name evidence="9" type="ORF">LZ016_09800</name>
</gene>
<dbReference type="GO" id="GO:0051213">
    <property type="term" value="F:dioxygenase activity"/>
    <property type="evidence" value="ECO:0007669"/>
    <property type="project" value="UniProtKB-KW"/>
</dbReference>
<evidence type="ECO:0000256" key="4">
    <source>
        <dbReference type="ARBA" id="ARBA00022964"/>
    </source>
</evidence>
<proteinExistence type="inferred from homology"/>
<keyword evidence="3 7" id="KW-0847">Vitamin C</keyword>
<dbReference type="NCBIfam" id="NF003975">
    <property type="entry name" value="PRK05467.1-4"/>
    <property type="match status" value="1"/>
</dbReference>
<dbReference type="Gene3D" id="2.60.120.620">
    <property type="entry name" value="q2cbj1_9rhob like domain"/>
    <property type="match status" value="1"/>
</dbReference>
<sequence length="229" mass="25044">MLVAVPAALSGNELAEVRRLVLSGAWEDGRATAGKQSELAKRNLQLKAECPDAQAAGEIILAALANNGLFMSAALPKRVFPPFFNRYDADSGHGFDNHVDNAIRYLPDRSDRIRTDLSATLFLSDPDSYDGGELVIEDTYGEHAVKLSAGDLVLYPSASLHRVEPVTRGSRVASFFWIQSMVRDDGQRTLLLEMDAAIRTLATNLGDKDPAIVSLTGTYHNLLRRWADC</sequence>
<evidence type="ECO:0000256" key="7">
    <source>
        <dbReference type="HAMAP-Rule" id="MF_00657"/>
    </source>
</evidence>
<dbReference type="PANTHER" id="PTHR41536">
    <property type="entry name" value="PKHD-TYPE HYDROXYLASE YBIX"/>
    <property type="match status" value="1"/>
</dbReference>
<feature type="binding site" evidence="7">
    <location>
        <position position="98"/>
    </location>
    <ligand>
        <name>Fe cation</name>
        <dbReference type="ChEBI" id="CHEBI:24875"/>
    </ligand>
</feature>
<dbReference type="InterPro" id="IPR044862">
    <property type="entry name" value="Pro_4_hyd_alph_FE2OG_OXY"/>
</dbReference>
<feature type="binding site" evidence="7">
    <location>
        <position position="100"/>
    </location>
    <ligand>
        <name>Fe cation</name>
        <dbReference type="ChEBI" id="CHEBI:24875"/>
    </ligand>
</feature>
<dbReference type="Proteomes" id="UP001203058">
    <property type="component" value="Unassembled WGS sequence"/>
</dbReference>
<dbReference type="InterPro" id="IPR005123">
    <property type="entry name" value="Oxoglu/Fe-dep_dioxygenase_dom"/>
</dbReference>
<dbReference type="NCBIfam" id="NF003973">
    <property type="entry name" value="PRK05467.1-2"/>
    <property type="match status" value="1"/>
</dbReference>
<dbReference type="HAMAP" id="MF_00657">
    <property type="entry name" value="Hydroxyl_YbiX"/>
    <property type="match status" value="1"/>
</dbReference>
<dbReference type="EMBL" id="JAKZHW010000001">
    <property type="protein sequence ID" value="MCH8616391.1"/>
    <property type="molecule type" value="Genomic_DNA"/>
</dbReference>
<name>A0ABS9VN39_9SPHN</name>
<evidence type="ECO:0000313" key="10">
    <source>
        <dbReference type="Proteomes" id="UP001203058"/>
    </source>
</evidence>
<evidence type="ECO:0000256" key="1">
    <source>
        <dbReference type="ARBA" id="ARBA00001961"/>
    </source>
</evidence>
<feature type="domain" description="Fe2OG dioxygenase" evidence="8">
    <location>
        <begin position="78"/>
        <end position="180"/>
    </location>
</feature>
<dbReference type="Pfam" id="PF13640">
    <property type="entry name" value="2OG-FeII_Oxy_3"/>
    <property type="match status" value="1"/>
</dbReference>
<keyword evidence="5 7" id="KW-0560">Oxidoreductase</keyword>
<dbReference type="InterPro" id="IPR023550">
    <property type="entry name" value="PKHD_hydroxylase"/>
</dbReference>
<protein>
    <submittedName>
        <fullName evidence="9">Fe2+-dependent dioxygenase</fullName>
    </submittedName>
</protein>
<accession>A0ABS9VN39</accession>
<keyword evidence="2 7" id="KW-0479">Metal-binding</keyword>
<evidence type="ECO:0000256" key="6">
    <source>
        <dbReference type="ARBA" id="ARBA00023004"/>
    </source>
</evidence>
<dbReference type="InterPro" id="IPR006620">
    <property type="entry name" value="Pro_4_hyd_alph"/>
</dbReference>
<dbReference type="NCBIfam" id="NF003974">
    <property type="entry name" value="PRK05467.1-3"/>
    <property type="match status" value="1"/>
</dbReference>
<dbReference type="InterPro" id="IPR041097">
    <property type="entry name" value="PKHD_C"/>
</dbReference>
<evidence type="ECO:0000259" key="8">
    <source>
        <dbReference type="PROSITE" id="PS51471"/>
    </source>
</evidence>
<evidence type="ECO:0000256" key="5">
    <source>
        <dbReference type="ARBA" id="ARBA00023002"/>
    </source>
</evidence>
<keyword evidence="10" id="KW-1185">Reference proteome</keyword>
<evidence type="ECO:0000313" key="9">
    <source>
        <dbReference type="EMBL" id="MCH8616391.1"/>
    </source>
</evidence>
<feature type="binding site" evidence="7">
    <location>
        <position position="171"/>
    </location>
    <ligand>
        <name>2-oxoglutarate</name>
        <dbReference type="ChEBI" id="CHEBI:16810"/>
    </ligand>
</feature>
<feature type="binding site" evidence="7">
    <location>
        <position position="161"/>
    </location>
    <ligand>
        <name>Fe cation</name>
        <dbReference type="ChEBI" id="CHEBI:24875"/>
    </ligand>
</feature>
<dbReference type="SMART" id="SM00702">
    <property type="entry name" value="P4Hc"/>
    <property type="match status" value="1"/>
</dbReference>
<dbReference type="PANTHER" id="PTHR41536:SF1">
    <property type="entry name" value="PKHD-TYPE HYDROXYLASE YBIX"/>
    <property type="match status" value="1"/>
</dbReference>
<comment type="cofactor">
    <cofactor evidence="1 7">
        <name>L-ascorbate</name>
        <dbReference type="ChEBI" id="CHEBI:38290"/>
    </cofactor>
</comment>
<comment type="caution">
    <text evidence="9">The sequence shown here is derived from an EMBL/GenBank/DDBJ whole genome shotgun (WGS) entry which is preliminary data.</text>
</comment>
<evidence type="ECO:0000256" key="2">
    <source>
        <dbReference type="ARBA" id="ARBA00022723"/>
    </source>
</evidence>
<comment type="cofactor">
    <cofactor evidence="7">
        <name>Fe(2+)</name>
        <dbReference type="ChEBI" id="CHEBI:29033"/>
    </cofactor>
    <text evidence="7">Binds 1 Fe(2+) ion per subunit.</text>
</comment>
<reference evidence="9 10" key="1">
    <citation type="submission" date="2022-03" db="EMBL/GenBank/DDBJ databases">
        <authorList>
            <person name="Jo J.-H."/>
            <person name="Im W.-T."/>
        </authorList>
    </citation>
    <scope>NUCLEOTIDE SEQUENCE [LARGE SCALE GENOMIC DNA]</scope>
    <source>
        <strain evidence="9 10">SM33</strain>
    </source>
</reference>
<dbReference type="Pfam" id="PF18331">
    <property type="entry name" value="PKHD_C"/>
    <property type="match status" value="1"/>
</dbReference>
<evidence type="ECO:0000256" key="3">
    <source>
        <dbReference type="ARBA" id="ARBA00022896"/>
    </source>
</evidence>
<keyword evidence="6 7" id="KW-0408">Iron</keyword>
<organism evidence="9 10">
    <name type="scientific">Sphingomonas telluris</name>
    <dbReference type="NCBI Taxonomy" id="2907998"/>
    <lineage>
        <taxon>Bacteria</taxon>
        <taxon>Pseudomonadati</taxon>
        <taxon>Pseudomonadota</taxon>
        <taxon>Alphaproteobacteria</taxon>
        <taxon>Sphingomonadales</taxon>
        <taxon>Sphingomonadaceae</taxon>
        <taxon>Sphingomonas</taxon>
    </lineage>
</organism>
<dbReference type="PROSITE" id="PS51471">
    <property type="entry name" value="FE2OG_OXY"/>
    <property type="match status" value="1"/>
</dbReference>